<dbReference type="InterPro" id="IPR032157">
    <property type="entry name" value="PAC4"/>
</dbReference>
<evidence type="ECO:0008006" key="3">
    <source>
        <dbReference type="Google" id="ProtNLM"/>
    </source>
</evidence>
<dbReference type="AlphaFoldDB" id="A0ABD3MCI7"/>
<dbReference type="Pfam" id="PF16093">
    <property type="entry name" value="PAC4"/>
    <property type="match status" value="1"/>
</dbReference>
<evidence type="ECO:0000313" key="1">
    <source>
        <dbReference type="EMBL" id="KAL3759636.1"/>
    </source>
</evidence>
<dbReference type="Proteomes" id="UP001530293">
    <property type="component" value="Unassembled WGS sequence"/>
</dbReference>
<protein>
    <recommendedName>
        <fullName evidence="3">Proteasome assembly chaperone 3</fullName>
    </recommendedName>
</protein>
<comment type="caution">
    <text evidence="1">The sequence shown here is derived from an EMBL/GenBank/DDBJ whole genome shotgun (WGS) entry which is preliminary data.</text>
</comment>
<evidence type="ECO:0000313" key="2">
    <source>
        <dbReference type="Proteomes" id="UP001530293"/>
    </source>
</evidence>
<name>A0ABD3MCI7_9STRA</name>
<gene>
    <name evidence="1" type="ORF">ACHAWU_009783</name>
</gene>
<reference evidence="1 2" key="1">
    <citation type="submission" date="2024-10" db="EMBL/GenBank/DDBJ databases">
        <title>Updated reference genomes for cyclostephanoid diatoms.</title>
        <authorList>
            <person name="Roberts W.R."/>
            <person name="Alverson A.J."/>
        </authorList>
    </citation>
    <scope>NUCLEOTIDE SEQUENCE [LARGE SCALE GENOMIC DNA]</scope>
    <source>
        <strain evidence="1 2">AJA232-27</strain>
    </source>
</reference>
<sequence length="223" mass="22862">MAAVADDNVKIIPFCAPLPSSSSLLTADHADESLTSSSNGGSVNSGFGIVGTITLRGRSAVVWFGWGEIESVGSEEERDFVVKDNNGVSSVGNGKPPMGSLALSMPPVIRNGRPRLDGVSTTQLLGGSSEEDMILGHHISARLAKRIGCPIFVSCSLSGWGGDSGGSIAAGVGGGQGVASEMLSSPALSAGYDDTLQQHAAALAEREVSRIISREMQFLNATT</sequence>
<keyword evidence="2" id="KW-1185">Reference proteome</keyword>
<proteinExistence type="predicted"/>
<dbReference type="EMBL" id="JALLBG020000199">
    <property type="protein sequence ID" value="KAL3759636.1"/>
    <property type="molecule type" value="Genomic_DNA"/>
</dbReference>
<organism evidence="1 2">
    <name type="scientific">Discostella pseudostelligera</name>
    <dbReference type="NCBI Taxonomy" id="259834"/>
    <lineage>
        <taxon>Eukaryota</taxon>
        <taxon>Sar</taxon>
        <taxon>Stramenopiles</taxon>
        <taxon>Ochrophyta</taxon>
        <taxon>Bacillariophyta</taxon>
        <taxon>Coscinodiscophyceae</taxon>
        <taxon>Thalassiosirophycidae</taxon>
        <taxon>Stephanodiscales</taxon>
        <taxon>Stephanodiscaceae</taxon>
        <taxon>Discostella</taxon>
    </lineage>
</organism>
<accession>A0ABD3MCI7</accession>